<dbReference type="Pfam" id="PF13417">
    <property type="entry name" value="GST_N_3"/>
    <property type="match status" value="1"/>
</dbReference>
<dbReference type="FunFam" id="3.40.30.10:FF:000221">
    <property type="entry name" value="Glutathione S-transferase rho"/>
    <property type="match status" value="1"/>
</dbReference>
<organism evidence="4">
    <name type="scientific">Sinanodonta woodiana</name>
    <name type="common">Chinese pond mussel</name>
    <name type="synonym">Anodonta woodiana</name>
    <dbReference type="NCBI Taxonomy" id="1069815"/>
    <lineage>
        <taxon>Eukaryota</taxon>
        <taxon>Metazoa</taxon>
        <taxon>Spiralia</taxon>
        <taxon>Lophotrochozoa</taxon>
        <taxon>Mollusca</taxon>
        <taxon>Bivalvia</taxon>
        <taxon>Autobranchia</taxon>
        <taxon>Heteroconchia</taxon>
        <taxon>Palaeoheterodonta</taxon>
        <taxon>Unionida</taxon>
        <taxon>Unionoidea</taxon>
        <taxon>Unionidae</taxon>
        <taxon>Unioninae</taxon>
        <taxon>Sinanodonta</taxon>
    </lineage>
</organism>
<dbReference type="GO" id="GO:0004364">
    <property type="term" value="F:glutathione transferase activity"/>
    <property type="evidence" value="ECO:0007669"/>
    <property type="project" value="TreeGrafter"/>
</dbReference>
<evidence type="ECO:0000259" key="3">
    <source>
        <dbReference type="PROSITE" id="PS50405"/>
    </source>
</evidence>
<dbReference type="InterPro" id="IPR004046">
    <property type="entry name" value="GST_C"/>
</dbReference>
<protein>
    <submittedName>
        <fullName evidence="4">Glutathione S-transferase A</fullName>
    </submittedName>
</protein>
<dbReference type="InterPro" id="IPR004045">
    <property type="entry name" value="Glutathione_S-Trfase_N"/>
</dbReference>
<dbReference type="InterPro" id="IPR036249">
    <property type="entry name" value="Thioredoxin-like_sf"/>
</dbReference>
<evidence type="ECO:0000313" key="4">
    <source>
        <dbReference type="EMBL" id="AQW43004.1"/>
    </source>
</evidence>
<keyword evidence="1" id="KW-0175">Coiled coil</keyword>
<dbReference type="CDD" id="cd00299">
    <property type="entry name" value="GST_C_family"/>
    <property type="match status" value="1"/>
</dbReference>
<evidence type="ECO:0000256" key="1">
    <source>
        <dbReference type="SAM" id="Coils"/>
    </source>
</evidence>
<dbReference type="Gene3D" id="1.20.1050.10">
    <property type="match status" value="1"/>
</dbReference>
<dbReference type="SFLD" id="SFLDS00019">
    <property type="entry name" value="Glutathione_Transferase_(cytos"/>
    <property type="match status" value="1"/>
</dbReference>
<dbReference type="GO" id="GO:0005739">
    <property type="term" value="C:mitochondrion"/>
    <property type="evidence" value="ECO:0007669"/>
    <property type="project" value="TreeGrafter"/>
</dbReference>
<dbReference type="CDD" id="cd00570">
    <property type="entry name" value="GST_N_family"/>
    <property type="match status" value="1"/>
</dbReference>
<reference evidence="4" key="1">
    <citation type="submission" date="2016-10" db="EMBL/GenBank/DDBJ databases">
        <title>Molecular cloning and characterization of two glutathione S-transferases from freshwater bivalve Anodonta woodiana: Effects of pentachlorophenol on gene expression profiles.</title>
        <authorList>
            <person name="Yuhong M."/>
        </authorList>
    </citation>
    <scope>NUCLEOTIDE SEQUENCE</scope>
</reference>
<dbReference type="InterPro" id="IPR010987">
    <property type="entry name" value="Glutathione-S-Trfase_C-like"/>
</dbReference>
<evidence type="ECO:0000259" key="2">
    <source>
        <dbReference type="PROSITE" id="PS50404"/>
    </source>
</evidence>
<dbReference type="GO" id="GO:0006559">
    <property type="term" value="P:L-phenylalanine catabolic process"/>
    <property type="evidence" value="ECO:0007669"/>
    <property type="project" value="TreeGrafter"/>
</dbReference>
<dbReference type="GO" id="GO:0006749">
    <property type="term" value="P:glutathione metabolic process"/>
    <property type="evidence" value="ECO:0007669"/>
    <property type="project" value="TreeGrafter"/>
</dbReference>
<feature type="domain" description="GST C-terminal" evidence="3">
    <location>
        <begin position="92"/>
        <end position="221"/>
    </location>
</feature>
<dbReference type="InterPro" id="IPR040079">
    <property type="entry name" value="Glutathione_S-Trfase"/>
</dbReference>
<dbReference type="PANTHER" id="PTHR42673:SF4">
    <property type="entry name" value="MALEYLACETOACETATE ISOMERASE"/>
    <property type="match status" value="1"/>
</dbReference>
<dbReference type="AlphaFoldDB" id="A0A1S6R0H0"/>
<dbReference type="SUPFAM" id="SSF47616">
    <property type="entry name" value="GST C-terminal domain-like"/>
    <property type="match status" value="1"/>
</dbReference>
<sequence length="226" mass="26795">MAENMFLYWGSGSLPCWRVMIVLEEKKFGGYPNKLIEFSKEEHKTEEIMKLNPRGQVPTFRDGDIVVNESNAICQYLETRYKNHGTKLIPDDPKEMAAVLQKMYESSNIQENLVTGVVYYQWRTKPEERDEKVFEEKLQKARDELSRWEKHLEQSNTGYIASTTAFSMADIYFYPYVAQMDRFRIDLSKYPNIMAYYERLKNHPSFVSTYPPHWKETDKPDLLSRI</sequence>
<name>A0A1S6R0H0_SINWO</name>
<proteinExistence type="evidence at transcript level"/>
<dbReference type="SFLD" id="SFLDG00358">
    <property type="entry name" value="Main_(cytGST)"/>
    <property type="match status" value="1"/>
</dbReference>
<dbReference type="EMBL" id="KX966244">
    <property type="protein sequence ID" value="AQW43004.1"/>
    <property type="molecule type" value="mRNA"/>
</dbReference>
<dbReference type="Pfam" id="PF00043">
    <property type="entry name" value="GST_C"/>
    <property type="match status" value="1"/>
</dbReference>
<dbReference type="PROSITE" id="PS50404">
    <property type="entry name" value="GST_NTER"/>
    <property type="match status" value="1"/>
</dbReference>
<dbReference type="Gene3D" id="3.40.30.10">
    <property type="entry name" value="Glutaredoxin"/>
    <property type="match status" value="1"/>
</dbReference>
<accession>A0A1S6R0H0</accession>
<dbReference type="SUPFAM" id="SSF52833">
    <property type="entry name" value="Thioredoxin-like"/>
    <property type="match status" value="1"/>
</dbReference>
<dbReference type="InterPro" id="IPR036282">
    <property type="entry name" value="Glutathione-S-Trfase_C_sf"/>
</dbReference>
<keyword evidence="4" id="KW-0808">Transferase</keyword>
<feature type="domain" description="GST N-terminal" evidence="2">
    <location>
        <begin position="3"/>
        <end position="85"/>
    </location>
</feature>
<feature type="coiled-coil region" evidence="1">
    <location>
        <begin position="131"/>
        <end position="158"/>
    </location>
</feature>
<dbReference type="GO" id="GO:0016034">
    <property type="term" value="F:maleylacetoacetate isomerase activity"/>
    <property type="evidence" value="ECO:0007669"/>
    <property type="project" value="TreeGrafter"/>
</dbReference>
<dbReference type="PROSITE" id="PS50405">
    <property type="entry name" value="GST_CTER"/>
    <property type="match status" value="1"/>
</dbReference>
<dbReference type="PANTHER" id="PTHR42673">
    <property type="entry name" value="MALEYLACETOACETATE ISOMERASE"/>
    <property type="match status" value="1"/>
</dbReference>